<evidence type="ECO:0000256" key="1">
    <source>
        <dbReference type="SAM" id="Phobius"/>
    </source>
</evidence>
<dbReference type="Proteomes" id="UP000250070">
    <property type="component" value="Unassembled WGS sequence"/>
</dbReference>
<dbReference type="RefSeq" id="WP_112889547.1">
    <property type="nucleotide sequence ID" value="NZ_CP068103.1"/>
</dbReference>
<evidence type="ECO:0000313" key="4">
    <source>
        <dbReference type="Proteomes" id="UP000250070"/>
    </source>
</evidence>
<dbReference type="InterPro" id="IPR003675">
    <property type="entry name" value="Rce1/LyrA-like_dom"/>
</dbReference>
<name>A0A2X1YH37_9FIRM</name>
<dbReference type="GO" id="GO:0006508">
    <property type="term" value="P:proteolysis"/>
    <property type="evidence" value="ECO:0007669"/>
    <property type="project" value="UniProtKB-KW"/>
</dbReference>
<dbReference type="GO" id="GO:0080120">
    <property type="term" value="P:CAAX-box protein maturation"/>
    <property type="evidence" value="ECO:0007669"/>
    <property type="project" value="UniProtKB-ARBA"/>
</dbReference>
<accession>A0A2X1YH37</accession>
<feature type="transmembrane region" description="Helical" evidence="1">
    <location>
        <begin position="182"/>
        <end position="199"/>
    </location>
</feature>
<organism evidence="3 4">
    <name type="scientific">Peptoniphilus harei</name>
    <dbReference type="NCBI Taxonomy" id="54005"/>
    <lineage>
        <taxon>Bacteria</taxon>
        <taxon>Bacillati</taxon>
        <taxon>Bacillota</taxon>
        <taxon>Tissierellia</taxon>
        <taxon>Tissierellales</taxon>
        <taxon>Peptoniphilaceae</taxon>
        <taxon>Peptoniphilus</taxon>
    </lineage>
</organism>
<dbReference type="OrthoDB" id="1437285at2"/>
<evidence type="ECO:0000259" key="2">
    <source>
        <dbReference type="Pfam" id="PF02517"/>
    </source>
</evidence>
<keyword evidence="1" id="KW-0472">Membrane</keyword>
<keyword evidence="1" id="KW-1133">Transmembrane helix</keyword>
<dbReference type="PANTHER" id="PTHR35797:SF1">
    <property type="entry name" value="PROTEASE"/>
    <property type="match status" value="1"/>
</dbReference>
<feature type="transmembrane region" description="Helical" evidence="1">
    <location>
        <begin position="125"/>
        <end position="147"/>
    </location>
</feature>
<dbReference type="GeneID" id="83862230"/>
<dbReference type="AlphaFoldDB" id="A0A2X1YH37"/>
<dbReference type="GO" id="GO:0004175">
    <property type="term" value="F:endopeptidase activity"/>
    <property type="evidence" value="ECO:0007669"/>
    <property type="project" value="UniProtKB-ARBA"/>
</dbReference>
<dbReference type="Pfam" id="PF02517">
    <property type="entry name" value="Rce1-like"/>
    <property type="match status" value="1"/>
</dbReference>
<evidence type="ECO:0000313" key="3">
    <source>
        <dbReference type="EMBL" id="SPY46831.1"/>
    </source>
</evidence>
<keyword evidence="3" id="KW-0645">Protease</keyword>
<feature type="transmembrane region" description="Helical" evidence="1">
    <location>
        <begin position="85"/>
        <end position="104"/>
    </location>
</feature>
<feature type="transmembrane region" description="Helical" evidence="1">
    <location>
        <begin position="12"/>
        <end position="30"/>
    </location>
</feature>
<gene>
    <name evidence="3" type="ORF">NCTC13076_00722</name>
</gene>
<dbReference type="EMBL" id="UATM01000032">
    <property type="protein sequence ID" value="SPY46831.1"/>
    <property type="molecule type" value="Genomic_DNA"/>
</dbReference>
<protein>
    <submittedName>
        <fullName evidence="3">CAAX amino terminal protease self- immunity</fullName>
    </submittedName>
</protein>
<sequence length="200" mass="22311">MTLAINKIINSLLEIILFSLLPFLFWYFSARKQERFPDWIGLKKIKGAKKTALAIILVTVFYLAISLVFLKGLNNIESATSEFQGLGFAALPAIFIYAVFNTSFPEEILFRGFILKRLANKLGFTKANFIQGLLFGLLHGVMFFPLVGNLKTILIILLTSLAAFAMGYVNEEISGGSIIPSWIIHAISNFIAGIYLAFYI</sequence>
<feature type="domain" description="CAAX prenyl protease 2/Lysostaphin resistance protein A-like" evidence="2">
    <location>
        <begin position="92"/>
        <end position="191"/>
    </location>
</feature>
<feature type="transmembrane region" description="Helical" evidence="1">
    <location>
        <begin position="51"/>
        <end position="73"/>
    </location>
</feature>
<proteinExistence type="predicted"/>
<dbReference type="InterPro" id="IPR042150">
    <property type="entry name" value="MmRce1-like"/>
</dbReference>
<dbReference type="PANTHER" id="PTHR35797">
    <property type="entry name" value="PROTEASE-RELATED"/>
    <property type="match status" value="1"/>
</dbReference>
<keyword evidence="1" id="KW-0812">Transmembrane</keyword>
<reference evidence="3 4" key="1">
    <citation type="submission" date="2018-06" db="EMBL/GenBank/DDBJ databases">
        <authorList>
            <consortium name="Pathogen Informatics"/>
            <person name="Doyle S."/>
        </authorList>
    </citation>
    <scope>NUCLEOTIDE SEQUENCE [LARGE SCALE GENOMIC DNA]</scope>
    <source>
        <strain evidence="3 4">NCTC13076</strain>
    </source>
</reference>
<keyword evidence="3" id="KW-0378">Hydrolase</keyword>